<feature type="domain" description="Disease resistance R13L4/SHOC-2-like LRR" evidence="5">
    <location>
        <begin position="816"/>
        <end position="935"/>
    </location>
</feature>
<feature type="domain" description="NB-ARC" evidence="4">
    <location>
        <begin position="299"/>
        <end position="388"/>
    </location>
</feature>
<evidence type="ECO:0000313" key="8">
    <source>
        <dbReference type="Proteomes" id="UP000006727"/>
    </source>
</evidence>
<dbReference type="Gramene" id="Pp3c13_13820V3.2">
    <property type="protein sequence ID" value="Pp3c13_13820V3.2"/>
    <property type="gene ID" value="Pp3c13_13820"/>
</dbReference>
<dbReference type="InterPro" id="IPR003591">
    <property type="entry name" value="Leu-rich_rpt_typical-subtyp"/>
</dbReference>
<dbReference type="EnsemblPlants" id="Pp3c13_13820V3.2">
    <property type="protein sequence ID" value="Pp3c13_13820V3.2"/>
    <property type="gene ID" value="Pp3c13_13820"/>
</dbReference>
<dbReference type="Gene3D" id="3.80.10.10">
    <property type="entry name" value="Ribonuclease Inhibitor"/>
    <property type="match status" value="2"/>
</dbReference>
<protein>
    <submittedName>
        <fullName evidence="6 7">Uncharacterized protein</fullName>
    </submittedName>
</protein>
<evidence type="ECO:0000256" key="3">
    <source>
        <dbReference type="SAM" id="MobiDB-lite"/>
    </source>
</evidence>
<feature type="compositionally biased region" description="Polar residues" evidence="3">
    <location>
        <begin position="45"/>
        <end position="61"/>
    </location>
</feature>
<evidence type="ECO:0000256" key="2">
    <source>
        <dbReference type="ARBA" id="ARBA00022737"/>
    </source>
</evidence>
<dbReference type="Pfam" id="PF23598">
    <property type="entry name" value="LRR_14"/>
    <property type="match status" value="1"/>
</dbReference>
<dbReference type="PaxDb" id="3218-PP1S5_33V6.1"/>
<dbReference type="Proteomes" id="UP000006727">
    <property type="component" value="Chromosome 13"/>
</dbReference>
<dbReference type="Gramene" id="Pp3c13_13820V3.1">
    <property type="protein sequence ID" value="Pp3c13_13820V3.1"/>
    <property type="gene ID" value="Pp3c13_13820"/>
</dbReference>
<dbReference type="InterPro" id="IPR055414">
    <property type="entry name" value="LRR_R13L4/SHOC2-like"/>
</dbReference>
<proteinExistence type="predicted"/>
<dbReference type="SUPFAM" id="SSF52540">
    <property type="entry name" value="P-loop containing nucleoside triphosphate hydrolases"/>
    <property type="match status" value="1"/>
</dbReference>
<evidence type="ECO:0000313" key="6">
    <source>
        <dbReference type="EMBL" id="PNR42497.1"/>
    </source>
</evidence>
<dbReference type="KEGG" id="ppp:112290585"/>
<dbReference type="GO" id="GO:0035556">
    <property type="term" value="P:intracellular signal transduction"/>
    <property type="evidence" value="ECO:0000318"/>
    <property type="project" value="GO_Central"/>
</dbReference>
<dbReference type="AlphaFoldDB" id="A0A2K1JLS6"/>
<dbReference type="Gene3D" id="3.40.50.300">
    <property type="entry name" value="P-loop containing nucleotide triphosphate hydrolases"/>
    <property type="match status" value="1"/>
</dbReference>
<sequence>MGKKMDDEMSIPETPRSTKSRKGLSALPVTPNSGAGARSVDSRDGNNNAVSPRGNTKSPHSVKSFKVDCNSPASISVKGGSGSPKNGESDDPEYVNADITADELRQIEQVLRTSEPRLQELYKKVSESSFKDHAAVFENLHWDILKETGYMSWFGLAFTLAGYLSHHCQMEAKSPAGERWSSLRSETDFIIDQLDELKLCLEVDNDMYKIAAGTLLYCCAAVRLLKKKNRGCLCFVSRYSVVPVKEQIENSIAELKSLQKNITFATLAAVGNRVSQPVTEQNTKRSGPEQWTASVGLEHHVATVCEFVKNKGVCVIGIHGQAGLGKTTLLNEIVAKIEKAEKRLFAYIEVGEDLKKLQSSLLEQLGGGKKEITSVAQGRSALLAQLRKLKENNKVARIAIDNLYDVRLVGEFFPHSIGKFLPSNSCVIITCPSVAILSKVDQLCRPAMPNYHYLPYKLPCLAPQQAKALFISHAASEPVNTLYSINGIFSKYGDLANHFLPLCEGLPMALKVVGSYFSNPANRSEENWLAIGKRMKQVAEEMDTSEDQMFAKLLVIYEKLGPAQKEAFLDIAAFLRGWDWRTVERVVGKPQLDTLVDQAMVSAKLKDAESTSGISLYTRYSDRPWKSEMVMMHELLYAIACRRAAGNRVCSEDQAHLPERLKMDGPGMELSALQGLSLISCKEPLQGTMLEKMQGARILILHDTGVKGYCTKPLNQLQFFYWGRSKVAPDVRIPFQMERLKKLEMCILRAAEIDLTIKFPSQLKDLTLIGCNNMEVMHEHILQLTGLLELHLIGCNKLHDLTAEFAEMRNLRKFRLENCLSIRNLHRSIGQLASIRELDFSGCTNIATLPPEVGNVQTLLKLNLVLCKCLVRLPSEIGNLKNLTHLYLGQSGITSLPAEIGKLCSLEDLSLTGCVRLEKLPPQVGQLTSLRRLNMGSCTGIKELPSEIGGMVSLQKLVLNSCTALARLPDELFGLVNLQSLELDYMKLLAHLPAEIGNLRSLQRLSLNCCTRLNRLPPEIGSLPALQVLNLVGCTGLKPELPMEILKMQKENAVYVHREDDAVVLEGPNNPSYKLYSMTY</sequence>
<feature type="region of interest" description="Disordered" evidence="3">
    <location>
        <begin position="1"/>
        <end position="94"/>
    </location>
</feature>
<organism evidence="6">
    <name type="scientific">Physcomitrium patens</name>
    <name type="common">Spreading-leaved earth moss</name>
    <name type="synonym">Physcomitrella patens</name>
    <dbReference type="NCBI Taxonomy" id="3218"/>
    <lineage>
        <taxon>Eukaryota</taxon>
        <taxon>Viridiplantae</taxon>
        <taxon>Streptophyta</taxon>
        <taxon>Embryophyta</taxon>
        <taxon>Bryophyta</taxon>
        <taxon>Bryophytina</taxon>
        <taxon>Bryopsida</taxon>
        <taxon>Funariidae</taxon>
        <taxon>Funariales</taxon>
        <taxon>Funariaceae</taxon>
        <taxon>Physcomitrium</taxon>
    </lineage>
</organism>
<dbReference type="EnsemblPlants" id="Pp3c13_13820V3.1">
    <property type="protein sequence ID" value="Pp3c13_13820V3.1"/>
    <property type="gene ID" value="Pp3c13_13820"/>
</dbReference>
<keyword evidence="8" id="KW-1185">Reference proteome</keyword>
<dbReference type="GeneID" id="112290585"/>
<dbReference type="EMBL" id="ABEU02000013">
    <property type="protein sequence ID" value="PNR42497.1"/>
    <property type="molecule type" value="Genomic_DNA"/>
</dbReference>
<evidence type="ECO:0000259" key="4">
    <source>
        <dbReference type="Pfam" id="PF00931"/>
    </source>
</evidence>
<accession>A0A2K1JLS6</accession>
<dbReference type="InterPro" id="IPR027417">
    <property type="entry name" value="P-loop_NTPase"/>
</dbReference>
<evidence type="ECO:0000313" key="7">
    <source>
        <dbReference type="EnsemblPlants" id="Pp3c13_13820V3.1"/>
    </source>
</evidence>
<reference evidence="6 8" key="2">
    <citation type="journal article" date="2018" name="Plant J.">
        <title>The Physcomitrella patens chromosome-scale assembly reveals moss genome structure and evolution.</title>
        <authorList>
            <person name="Lang D."/>
            <person name="Ullrich K.K."/>
            <person name="Murat F."/>
            <person name="Fuchs J."/>
            <person name="Jenkins J."/>
            <person name="Haas F.B."/>
            <person name="Piednoel M."/>
            <person name="Gundlach H."/>
            <person name="Van Bel M."/>
            <person name="Meyberg R."/>
            <person name="Vives C."/>
            <person name="Morata J."/>
            <person name="Symeonidi A."/>
            <person name="Hiss M."/>
            <person name="Muchero W."/>
            <person name="Kamisugi Y."/>
            <person name="Saleh O."/>
            <person name="Blanc G."/>
            <person name="Decker E.L."/>
            <person name="van Gessel N."/>
            <person name="Grimwood J."/>
            <person name="Hayes R.D."/>
            <person name="Graham S.W."/>
            <person name="Gunter L.E."/>
            <person name="McDaniel S.F."/>
            <person name="Hoernstein S.N.W."/>
            <person name="Larsson A."/>
            <person name="Li F.W."/>
            <person name="Perroud P.F."/>
            <person name="Phillips J."/>
            <person name="Ranjan P."/>
            <person name="Rokshar D.S."/>
            <person name="Rothfels C.J."/>
            <person name="Schneider L."/>
            <person name="Shu S."/>
            <person name="Stevenson D.W."/>
            <person name="Thummler F."/>
            <person name="Tillich M."/>
            <person name="Villarreal Aguilar J.C."/>
            <person name="Widiez T."/>
            <person name="Wong G.K."/>
            <person name="Wymore A."/>
            <person name="Zhang Y."/>
            <person name="Zimmer A.D."/>
            <person name="Quatrano R.S."/>
            <person name="Mayer K.F.X."/>
            <person name="Goodstein D."/>
            <person name="Casacuberta J.M."/>
            <person name="Vandepoele K."/>
            <person name="Reski R."/>
            <person name="Cuming A.C."/>
            <person name="Tuskan G.A."/>
            <person name="Maumus F."/>
            <person name="Salse J."/>
            <person name="Schmutz J."/>
            <person name="Rensing S.A."/>
        </authorList>
    </citation>
    <scope>NUCLEOTIDE SEQUENCE [LARGE SCALE GENOMIC DNA]</scope>
    <source>
        <strain evidence="7 8">cv. Gransden 2004</strain>
    </source>
</reference>
<dbReference type="PANTHER" id="PTHR36766">
    <property type="entry name" value="PLANT BROAD-SPECTRUM MILDEW RESISTANCE PROTEIN RPW8"/>
    <property type="match status" value="1"/>
</dbReference>
<dbReference type="SMART" id="SM00369">
    <property type="entry name" value="LRR_TYP"/>
    <property type="match status" value="3"/>
</dbReference>
<dbReference type="PANTHER" id="PTHR36766:SF30">
    <property type="entry name" value="TIR-NBS TYPE DISEASE RESISTANCE PROTEIN-RELATED"/>
    <property type="match status" value="1"/>
</dbReference>
<dbReference type="GO" id="GO:0006952">
    <property type="term" value="P:defense response"/>
    <property type="evidence" value="ECO:0007669"/>
    <property type="project" value="UniProtKB-KW"/>
</dbReference>
<dbReference type="OrthoDB" id="2016095at2759"/>
<dbReference type="InterPro" id="IPR032675">
    <property type="entry name" value="LRR_dom_sf"/>
</dbReference>
<keyword evidence="2" id="KW-0677">Repeat</keyword>
<dbReference type="SUPFAM" id="SSF52058">
    <property type="entry name" value="L domain-like"/>
    <property type="match status" value="1"/>
</dbReference>
<dbReference type="RefSeq" id="XP_024392759.1">
    <property type="nucleotide sequence ID" value="XM_024536991.2"/>
</dbReference>
<evidence type="ECO:0000259" key="5">
    <source>
        <dbReference type="Pfam" id="PF23598"/>
    </source>
</evidence>
<reference evidence="7" key="3">
    <citation type="submission" date="2020-12" db="UniProtKB">
        <authorList>
            <consortium name="EnsemblPlants"/>
        </authorList>
    </citation>
    <scope>IDENTIFICATION</scope>
</reference>
<evidence type="ECO:0000256" key="1">
    <source>
        <dbReference type="ARBA" id="ARBA00022614"/>
    </source>
</evidence>
<dbReference type="EnsemblPlants" id="Pp3c13_13820V3.3">
    <property type="protein sequence ID" value="Pp3c13_13820V3.3"/>
    <property type="gene ID" value="Pp3c13_13820"/>
</dbReference>
<dbReference type="Pfam" id="PF00931">
    <property type="entry name" value="NB-ARC"/>
    <property type="match status" value="1"/>
</dbReference>
<gene>
    <name evidence="7" type="primary">LOC112290585</name>
    <name evidence="6" type="ORF">PHYPA_017327</name>
</gene>
<reference evidence="6 8" key="1">
    <citation type="journal article" date="2008" name="Science">
        <title>The Physcomitrella genome reveals evolutionary insights into the conquest of land by plants.</title>
        <authorList>
            <person name="Rensing S."/>
            <person name="Lang D."/>
            <person name="Zimmer A."/>
            <person name="Terry A."/>
            <person name="Salamov A."/>
            <person name="Shapiro H."/>
            <person name="Nishiyama T."/>
            <person name="Perroud P.-F."/>
            <person name="Lindquist E."/>
            <person name="Kamisugi Y."/>
            <person name="Tanahashi T."/>
            <person name="Sakakibara K."/>
            <person name="Fujita T."/>
            <person name="Oishi K."/>
            <person name="Shin-I T."/>
            <person name="Kuroki Y."/>
            <person name="Toyoda A."/>
            <person name="Suzuki Y."/>
            <person name="Hashimoto A."/>
            <person name="Yamaguchi K."/>
            <person name="Sugano A."/>
            <person name="Kohara Y."/>
            <person name="Fujiyama A."/>
            <person name="Anterola A."/>
            <person name="Aoki S."/>
            <person name="Ashton N."/>
            <person name="Barbazuk W.B."/>
            <person name="Barker E."/>
            <person name="Bennetzen J."/>
            <person name="Bezanilla M."/>
            <person name="Blankenship R."/>
            <person name="Cho S.H."/>
            <person name="Dutcher S."/>
            <person name="Estelle M."/>
            <person name="Fawcett J.A."/>
            <person name="Gundlach H."/>
            <person name="Hanada K."/>
            <person name="Heyl A."/>
            <person name="Hicks K.A."/>
            <person name="Hugh J."/>
            <person name="Lohr M."/>
            <person name="Mayer K."/>
            <person name="Melkozernov A."/>
            <person name="Murata T."/>
            <person name="Nelson D."/>
            <person name="Pils B."/>
            <person name="Prigge M."/>
            <person name="Reiss B."/>
            <person name="Renner T."/>
            <person name="Rombauts S."/>
            <person name="Rushton P."/>
            <person name="Sanderfoot A."/>
            <person name="Schween G."/>
            <person name="Shiu S.-H."/>
            <person name="Stueber K."/>
            <person name="Theodoulou F.L."/>
            <person name="Tu H."/>
            <person name="Van de Peer Y."/>
            <person name="Verrier P.J."/>
            <person name="Waters E."/>
            <person name="Wood A."/>
            <person name="Yang L."/>
            <person name="Cove D."/>
            <person name="Cuming A."/>
            <person name="Hasebe M."/>
            <person name="Lucas S."/>
            <person name="Mishler D.B."/>
            <person name="Reski R."/>
            <person name="Grigoriev I."/>
            <person name="Quatrano R.S."/>
            <person name="Boore J.L."/>
        </authorList>
    </citation>
    <scope>NUCLEOTIDE SEQUENCE [LARGE SCALE GENOMIC DNA]</scope>
    <source>
        <strain evidence="7 8">cv. Gransden 2004</strain>
    </source>
</reference>
<dbReference type="GO" id="GO:0043531">
    <property type="term" value="F:ADP binding"/>
    <property type="evidence" value="ECO:0007669"/>
    <property type="project" value="InterPro"/>
</dbReference>
<dbReference type="PRINTS" id="PR00364">
    <property type="entry name" value="DISEASERSIST"/>
</dbReference>
<dbReference type="Gramene" id="Pp3c13_13820V3.3">
    <property type="protein sequence ID" value="Pp3c13_13820V3.3"/>
    <property type="gene ID" value="Pp3c13_13820"/>
</dbReference>
<dbReference type="InterPro" id="IPR002182">
    <property type="entry name" value="NB-ARC"/>
</dbReference>
<keyword evidence="1" id="KW-0433">Leucine-rich repeat</keyword>
<name>A0A2K1JLS6_PHYPA</name>